<organism evidence="2 3">
    <name type="scientific">Brasilonema bromeliae SPC951</name>
    <dbReference type="NCBI Taxonomy" id="385972"/>
    <lineage>
        <taxon>Bacteria</taxon>
        <taxon>Bacillati</taxon>
        <taxon>Cyanobacteriota</taxon>
        <taxon>Cyanophyceae</taxon>
        <taxon>Nostocales</taxon>
        <taxon>Scytonemataceae</taxon>
        <taxon>Brasilonema</taxon>
        <taxon>Bromeliae group (in: Brasilonema)</taxon>
    </lineage>
</organism>
<name>A0ABX1PA37_9CYAN</name>
<sequence length="341" mass="39011">MGSYRIAVVVPRMASGEIGGAERFHEGLANSLNSLDTHADIVKVVIDESNFETIEESYLRCYDLDVSAYDAVISTKSPTYLVRHPNHVCYLQHTIRVFYDMFDREFPYADETLKKQRELIHKLDTGSLRSPRTRKVFSQGHEIRNRLLKWNGIDSEVLYPGIVLNCTQPKNYEYIFMPGRLHRWKRVDLVIEAMRYVKYPVHLKISGTGEDEQQLRSLAGTEKRIEFLGRVSDEELINLYANALVVPFVPIQEDYGYVTLEAFAHAKPVITCEDSGEPLQFVKNSINGFVVPPQAEEIAKAINDLFENPEQAKIMGNRGKLDTSYITWSNVSQTLLNFLRG</sequence>
<dbReference type="SUPFAM" id="SSF53756">
    <property type="entry name" value="UDP-Glycosyltransferase/glycogen phosphorylase"/>
    <property type="match status" value="1"/>
</dbReference>
<dbReference type="Proteomes" id="UP000718564">
    <property type="component" value="Unassembled WGS sequence"/>
</dbReference>
<protein>
    <recommendedName>
        <fullName evidence="1">Glycosyl transferase family 1 domain-containing protein</fullName>
    </recommendedName>
</protein>
<dbReference type="InterPro" id="IPR050194">
    <property type="entry name" value="Glycosyltransferase_grp1"/>
</dbReference>
<evidence type="ECO:0000259" key="1">
    <source>
        <dbReference type="Pfam" id="PF00534"/>
    </source>
</evidence>
<dbReference type="Pfam" id="PF00534">
    <property type="entry name" value="Glycos_transf_1"/>
    <property type="match status" value="1"/>
</dbReference>
<dbReference type="PANTHER" id="PTHR45947:SF3">
    <property type="entry name" value="SULFOQUINOVOSYL TRANSFERASE SQD2"/>
    <property type="match status" value="1"/>
</dbReference>
<gene>
    <name evidence="2" type="ORF">DP116_18420</name>
</gene>
<dbReference type="PANTHER" id="PTHR45947">
    <property type="entry name" value="SULFOQUINOVOSYL TRANSFERASE SQD2"/>
    <property type="match status" value="1"/>
</dbReference>
<evidence type="ECO:0000313" key="2">
    <source>
        <dbReference type="EMBL" id="NMG21314.1"/>
    </source>
</evidence>
<dbReference type="Gene3D" id="3.40.50.2000">
    <property type="entry name" value="Glycogen Phosphorylase B"/>
    <property type="match status" value="1"/>
</dbReference>
<dbReference type="InterPro" id="IPR001296">
    <property type="entry name" value="Glyco_trans_1"/>
</dbReference>
<proteinExistence type="predicted"/>
<dbReference type="RefSeq" id="WP_169156557.1">
    <property type="nucleotide sequence ID" value="NZ_CAWPJE010000146.1"/>
</dbReference>
<evidence type="ECO:0000313" key="3">
    <source>
        <dbReference type="Proteomes" id="UP000718564"/>
    </source>
</evidence>
<dbReference type="CDD" id="cd03801">
    <property type="entry name" value="GT4_PimA-like"/>
    <property type="match status" value="1"/>
</dbReference>
<accession>A0ABX1PA37</accession>
<reference evidence="2 3" key="1">
    <citation type="submission" date="2018-06" db="EMBL/GenBank/DDBJ databases">
        <title>Comparative genomics of Brasilonema spp. strains.</title>
        <authorList>
            <person name="Alvarenga D.O."/>
            <person name="Fiore M.F."/>
            <person name="Varani A.M."/>
        </authorList>
    </citation>
    <scope>NUCLEOTIDE SEQUENCE [LARGE SCALE GENOMIC DNA]</scope>
    <source>
        <strain evidence="2 3">SPC951</strain>
    </source>
</reference>
<comment type="caution">
    <text evidence="2">The sequence shown here is derived from an EMBL/GenBank/DDBJ whole genome shotgun (WGS) entry which is preliminary data.</text>
</comment>
<keyword evidence="3" id="KW-1185">Reference proteome</keyword>
<feature type="domain" description="Glycosyl transferase family 1" evidence="1">
    <location>
        <begin position="169"/>
        <end position="320"/>
    </location>
</feature>
<dbReference type="EMBL" id="QMEB01000153">
    <property type="protein sequence ID" value="NMG21314.1"/>
    <property type="molecule type" value="Genomic_DNA"/>
</dbReference>